<dbReference type="PANTHER" id="PTHR32251">
    <property type="entry name" value="3-OXO-5-ALPHA-STEROID 4-DEHYDROGENASE"/>
    <property type="match status" value="1"/>
</dbReference>
<keyword evidence="1" id="KW-0472">Membrane</keyword>
<feature type="transmembrane region" description="Helical" evidence="1">
    <location>
        <begin position="119"/>
        <end position="138"/>
    </location>
</feature>
<accession>A0ABP6UX75</accession>
<feature type="transmembrane region" description="Helical" evidence="1">
    <location>
        <begin position="175"/>
        <end position="192"/>
    </location>
</feature>
<feature type="transmembrane region" description="Helical" evidence="1">
    <location>
        <begin position="318"/>
        <end position="347"/>
    </location>
</feature>
<evidence type="ECO:0000313" key="3">
    <source>
        <dbReference type="Proteomes" id="UP001500689"/>
    </source>
</evidence>
<feature type="transmembrane region" description="Helical" evidence="1">
    <location>
        <begin position="81"/>
        <end position="99"/>
    </location>
</feature>
<dbReference type="Gene3D" id="1.20.120.1630">
    <property type="match status" value="1"/>
</dbReference>
<keyword evidence="1" id="KW-0812">Transmembrane</keyword>
<evidence type="ECO:0000313" key="2">
    <source>
        <dbReference type="EMBL" id="GAA3523895.1"/>
    </source>
</evidence>
<dbReference type="EMBL" id="BAAAZN010000001">
    <property type="protein sequence ID" value="GAA3523895.1"/>
    <property type="molecule type" value="Genomic_DNA"/>
</dbReference>
<dbReference type="Proteomes" id="UP001500689">
    <property type="component" value="Unassembled WGS sequence"/>
</dbReference>
<dbReference type="InterPro" id="IPR010721">
    <property type="entry name" value="UstE-like"/>
</dbReference>
<protein>
    <recommendedName>
        <fullName evidence="4">Steroid 5-alpha reductase family enzyme</fullName>
    </recommendedName>
</protein>
<gene>
    <name evidence="2" type="ORF">GCM10022222_02680</name>
</gene>
<evidence type="ECO:0008006" key="4">
    <source>
        <dbReference type="Google" id="ProtNLM"/>
    </source>
</evidence>
<reference evidence="3" key="1">
    <citation type="journal article" date="2019" name="Int. J. Syst. Evol. Microbiol.">
        <title>The Global Catalogue of Microorganisms (GCM) 10K type strain sequencing project: providing services to taxonomists for standard genome sequencing and annotation.</title>
        <authorList>
            <consortium name="The Broad Institute Genomics Platform"/>
            <consortium name="The Broad Institute Genome Sequencing Center for Infectious Disease"/>
            <person name="Wu L."/>
            <person name="Ma J."/>
        </authorList>
    </citation>
    <scope>NUCLEOTIDE SEQUENCE [LARGE SCALE GENOMIC DNA]</scope>
    <source>
        <strain evidence="3">JCM 16898</strain>
    </source>
</reference>
<dbReference type="Pfam" id="PF06966">
    <property type="entry name" value="DUF1295"/>
    <property type="match status" value="1"/>
</dbReference>
<dbReference type="PANTHER" id="PTHR32251:SF23">
    <property type="entry name" value="3-OXO-5-ALPHA-STEROID 4-DEHYDROGENASE (DUF1295)"/>
    <property type="match status" value="1"/>
</dbReference>
<name>A0ABP6UX75_9PSEU</name>
<feature type="transmembrane region" description="Helical" evidence="1">
    <location>
        <begin position="150"/>
        <end position="169"/>
    </location>
</feature>
<comment type="caution">
    <text evidence="2">The sequence shown here is derived from an EMBL/GenBank/DDBJ whole genome shotgun (WGS) entry which is preliminary data.</text>
</comment>
<evidence type="ECO:0000256" key="1">
    <source>
        <dbReference type="SAM" id="Phobius"/>
    </source>
</evidence>
<keyword evidence="1" id="KW-1133">Transmembrane helix</keyword>
<organism evidence="2 3">
    <name type="scientific">Amycolatopsis ultiminotia</name>
    <dbReference type="NCBI Taxonomy" id="543629"/>
    <lineage>
        <taxon>Bacteria</taxon>
        <taxon>Bacillati</taxon>
        <taxon>Actinomycetota</taxon>
        <taxon>Actinomycetes</taxon>
        <taxon>Pseudonocardiales</taxon>
        <taxon>Pseudonocardiaceae</taxon>
        <taxon>Amycolatopsis</taxon>
    </lineage>
</organism>
<proteinExistence type="predicted"/>
<sequence length="387" mass="42706">MRVVAGILPVGGVARRRLTGDGMGDTALQRISDRAPHTPGVARQPPPRSTRSTIAATSIVERGFTLLQPGRRLATRHSNLATVYRSAVVSPAVITWTTALPDTHLGAPGAVSRVVGMNAFQVCLCVFAAVCLVCWLLSVLTREYSWVDRIWSLVPVAYTGIFAGHAGFADVRLNVLFALVALWGARLTFNYARKGGYARGGEDYRWAVLRARMAPWQFQLFNLFFITLYQNAILLLIALPAWTALDHRTPFGVADVVLAVAFLGCLAGETVADQQQWDFHRWKAGERAAGRTPEPQFRQTGLFRFSRHPNFFFEQAQWWLVAGIGVAAAGALTWTVAGAILLTLLFVGSTVFTESITRGRYPEYAQYQRRTSPVVPWFPRRAPSTAD</sequence>
<feature type="transmembrane region" description="Helical" evidence="1">
    <location>
        <begin position="220"/>
        <end position="245"/>
    </location>
</feature>
<keyword evidence="3" id="KW-1185">Reference proteome</keyword>